<evidence type="ECO:0000256" key="2">
    <source>
        <dbReference type="ARBA" id="ARBA00022729"/>
    </source>
</evidence>
<keyword evidence="3 5" id="KW-0378">Hydrolase</keyword>
<dbReference type="CDD" id="cd14792">
    <property type="entry name" value="GH27"/>
    <property type="match status" value="1"/>
</dbReference>
<comment type="catalytic activity">
    <reaction evidence="5">
        <text>Hydrolysis of terminal, non-reducing alpha-D-galactose residues in alpha-D-galactosides, including galactose oligosaccharides, galactomannans and galactolipids.</text>
        <dbReference type="EC" id="3.2.1.22"/>
    </reaction>
</comment>
<accession>A0A9D1UC09</accession>
<comment type="caution">
    <text evidence="7">The sequence shown here is derived from an EMBL/GenBank/DDBJ whole genome shotgun (WGS) entry which is preliminary data.</text>
</comment>
<proteinExistence type="inferred from homology"/>
<evidence type="ECO:0000313" key="8">
    <source>
        <dbReference type="Proteomes" id="UP000824265"/>
    </source>
</evidence>
<dbReference type="SUPFAM" id="SSF51445">
    <property type="entry name" value="(Trans)glycosidases"/>
    <property type="match status" value="1"/>
</dbReference>
<dbReference type="InterPro" id="IPR013785">
    <property type="entry name" value="Aldolase_TIM"/>
</dbReference>
<evidence type="ECO:0000256" key="5">
    <source>
        <dbReference type="RuleBase" id="RU361168"/>
    </source>
</evidence>
<dbReference type="Pfam" id="PF17801">
    <property type="entry name" value="Melibiase_C"/>
    <property type="match status" value="1"/>
</dbReference>
<comment type="similarity">
    <text evidence="1 5">Belongs to the glycosyl hydrolase 27 family.</text>
</comment>
<dbReference type="SUPFAM" id="SSF51011">
    <property type="entry name" value="Glycosyl hydrolase domain"/>
    <property type="match status" value="1"/>
</dbReference>
<dbReference type="Gene3D" id="3.20.20.70">
    <property type="entry name" value="Aldolase class I"/>
    <property type="match status" value="1"/>
</dbReference>
<dbReference type="PRINTS" id="PR00740">
    <property type="entry name" value="GLHYDRLASE27"/>
</dbReference>
<evidence type="ECO:0000259" key="6">
    <source>
        <dbReference type="Pfam" id="PF17801"/>
    </source>
</evidence>
<evidence type="ECO:0000256" key="3">
    <source>
        <dbReference type="ARBA" id="ARBA00022801"/>
    </source>
</evidence>
<dbReference type="EC" id="3.2.1.22" evidence="5"/>
<dbReference type="PANTHER" id="PTHR11452:SF42">
    <property type="entry name" value="ALPHA-GALACTOSIDASE"/>
    <property type="match status" value="1"/>
</dbReference>
<evidence type="ECO:0000256" key="1">
    <source>
        <dbReference type="ARBA" id="ARBA00009743"/>
    </source>
</evidence>
<organism evidence="7 8">
    <name type="scientific">Candidatus Acetatifactor stercoripullorum</name>
    <dbReference type="NCBI Taxonomy" id="2838414"/>
    <lineage>
        <taxon>Bacteria</taxon>
        <taxon>Bacillati</taxon>
        <taxon>Bacillota</taxon>
        <taxon>Clostridia</taxon>
        <taxon>Lachnospirales</taxon>
        <taxon>Lachnospiraceae</taxon>
        <taxon>Acetatifactor</taxon>
    </lineage>
</organism>
<evidence type="ECO:0000313" key="7">
    <source>
        <dbReference type="EMBL" id="HIW81718.1"/>
    </source>
</evidence>
<dbReference type="Gene3D" id="2.60.40.1180">
    <property type="entry name" value="Golgi alpha-mannosidase II"/>
    <property type="match status" value="1"/>
</dbReference>
<dbReference type="InterPro" id="IPR041233">
    <property type="entry name" value="Melibiase_C"/>
</dbReference>
<gene>
    <name evidence="7" type="ORF">H9742_09425</name>
</gene>
<dbReference type="EMBL" id="DXGH01000051">
    <property type="protein sequence ID" value="HIW81718.1"/>
    <property type="molecule type" value="Genomic_DNA"/>
</dbReference>
<dbReference type="InterPro" id="IPR013780">
    <property type="entry name" value="Glyco_hydro_b"/>
</dbReference>
<dbReference type="InterPro" id="IPR002241">
    <property type="entry name" value="Glyco_hydro_27"/>
</dbReference>
<reference evidence="7" key="1">
    <citation type="journal article" date="2021" name="PeerJ">
        <title>Extensive microbial diversity within the chicken gut microbiome revealed by metagenomics and culture.</title>
        <authorList>
            <person name="Gilroy R."/>
            <person name="Ravi A."/>
            <person name="Getino M."/>
            <person name="Pursley I."/>
            <person name="Horton D.L."/>
            <person name="Alikhan N.F."/>
            <person name="Baker D."/>
            <person name="Gharbi K."/>
            <person name="Hall N."/>
            <person name="Watson M."/>
            <person name="Adriaenssens E.M."/>
            <person name="Foster-Nyarko E."/>
            <person name="Jarju S."/>
            <person name="Secka A."/>
            <person name="Antonio M."/>
            <person name="Oren A."/>
            <person name="Chaudhuri R.R."/>
            <person name="La Ragione R."/>
            <person name="Hildebrand F."/>
            <person name="Pallen M.J."/>
        </authorList>
    </citation>
    <scope>NUCLEOTIDE SEQUENCE</scope>
    <source>
        <strain evidence="7">CHK195-6426</strain>
    </source>
</reference>
<protein>
    <recommendedName>
        <fullName evidence="5">Alpha-galactosidase</fullName>
        <ecNumber evidence="5">3.2.1.22</ecNumber>
    </recommendedName>
    <alternativeName>
        <fullName evidence="5">Melibiase</fullName>
    </alternativeName>
</protein>
<keyword evidence="4 5" id="KW-0326">Glycosidase</keyword>
<dbReference type="GO" id="GO:0005975">
    <property type="term" value="P:carbohydrate metabolic process"/>
    <property type="evidence" value="ECO:0007669"/>
    <property type="project" value="InterPro"/>
</dbReference>
<feature type="domain" description="Alpha galactosidase C-terminal" evidence="6">
    <location>
        <begin position="346"/>
        <end position="416"/>
    </location>
</feature>
<dbReference type="AlphaFoldDB" id="A0A9D1UC09"/>
<dbReference type="InterPro" id="IPR017853">
    <property type="entry name" value="GH"/>
</dbReference>
<reference evidence="7" key="2">
    <citation type="submission" date="2021-04" db="EMBL/GenBank/DDBJ databases">
        <authorList>
            <person name="Gilroy R."/>
        </authorList>
    </citation>
    <scope>NUCLEOTIDE SEQUENCE</scope>
    <source>
        <strain evidence="7">CHK195-6426</strain>
    </source>
</reference>
<dbReference type="GO" id="GO:0004557">
    <property type="term" value="F:alpha-galactosidase activity"/>
    <property type="evidence" value="ECO:0007669"/>
    <property type="project" value="UniProtKB-EC"/>
</dbReference>
<dbReference type="PANTHER" id="PTHR11452">
    <property type="entry name" value="ALPHA-GALACTOSIDASE/ALPHA-N-ACETYLGALACTOSAMINIDASE"/>
    <property type="match status" value="1"/>
</dbReference>
<sequence>MKAYLTKPPMGWNSWDCYGASVTEEEVRRNAEYMAANLKQFGWEYVVVDIQWYEPNAAGADYNKNAELIMDEYARLLPAPNRFWSAEGGRGFQPLADFVHSLGLKFGIHILRGIPRQAVRQNAKILSTTHTAAEIADLGSVCLWNDDMCGVDMTRDGAQAYYDSIVSLYASWGVDFIKADDMARPYHKAEIEALQRAIQNSGRQMLLSLSPGEAPLKEALHLHENAHMWRMTDDFWDSWEQLRKMFDYCRDWFAYVGRGGFPDCDMLPLGRIGIRSHGGDRRTRFTKEEQKVLFTLWCMFRSPLMFGGDMTDNDAFTLSLMQNETLIKINQQSHAGREVYRRGNEIVWAANGRDGETYVAQFNVGEEPLTAATDLAFVGIGSGAVIREVWEDRAAEPDEENVLRSALMPHSVKLFEIKPF</sequence>
<dbReference type="Pfam" id="PF16499">
    <property type="entry name" value="Melibiase_2"/>
    <property type="match status" value="1"/>
</dbReference>
<dbReference type="Proteomes" id="UP000824265">
    <property type="component" value="Unassembled WGS sequence"/>
</dbReference>
<keyword evidence="5" id="KW-1015">Disulfide bond</keyword>
<keyword evidence="2" id="KW-0732">Signal</keyword>
<name>A0A9D1UC09_9FIRM</name>
<evidence type="ECO:0000256" key="4">
    <source>
        <dbReference type="ARBA" id="ARBA00023295"/>
    </source>
</evidence>